<keyword evidence="3" id="KW-1185">Reference proteome</keyword>
<organism evidence="2 3">
    <name type="scientific">Macrolepiota fuliginosa MF-IS2</name>
    <dbReference type="NCBI Taxonomy" id="1400762"/>
    <lineage>
        <taxon>Eukaryota</taxon>
        <taxon>Fungi</taxon>
        <taxon>Dikarya</taxon>
        <taxon>Basidiomycota</taxon>
        <taxon>Agaricomycotina</taxon>
        <taxon>Agaricomycetes</taxon>
        <taxon>Agaricomycetidae</taxon>
        <taxon>Agaricales</taxon>
        <taxon>Agaricineae</taxon>
        <taxon>Agaricaceae</taxon>
        <taxon>Macrolepiota</taxon>
    </lineage>
</organism>
<dbReference type="OrthoDB" id="3068809at2759"/>
<proteinExistence type="predicted"/>
<feature type="compositionally biased region" description="Polar residues" evidence="1">
    <location>
        <begin position="160"/>
        <end position="169"/>
    </location>
</feature>
<evidence type="ECO:0000313" key="2">
    <source>
        <dbReference type="EMBL" id="KAF9444183.1"/>
    </source>
</evidence>
<feature type="region of interest" description="Disordered" evidence="1">
    <location>
        <begin position="123"/>
        <end position="176"/>
    </location>
</feature>
<dbReference type="AlphaFoldDB" id="A0A9P5X3K7"/>
<gene>
    <name evidence="2" type="ORF">P691DRAFT_357976</name>
</gene>
<accession>A0A9P5X3K7</accession>
<reference evidence="2" key="1">
    <citation type="submission" date="2020-11" db="EMBL/GenBank/DDBJ databases">
        <authorList>
            <consortium name="DOE Joint Genome Institute"/>
            <person name="Ahrendt S."/>
            <person name="Riley R."/>
            <person name="Andreopoulos W."/>
            <person name="Labutti K."/>
            <person name="Pangilinan J."/>
            <person name="Ruiz-Duenas F.J."/>
            <person name="Barrasa J.M."/>
            <person name="Sanchez-Garcia M."/>
            <person name="Camarero S."/>
            <person name="Miyauchi S."/>
            <person name="Serrano A."/>
            <person name="Linde D."/>
            <person name="Babiker R."/>
            <person name="Drula E."/>
            <person name="Ayuso-Fernandez I."/>
            <person name="Pacheco R."/>
            <person name="Padilla G."/>
            <person name="Ferreira P."/>
            <person name="Barriuso J."/>
            <person name="Kellner H."/>
            <person name="Castanera R."/>
            <person name="Alfaro M."/>
            <person name="Ramirez L."/>
            <person name="Pisabarro A.G."/>
            <person name="Kuo A."/>
            <person name="Tritt A."/>
            <person name="Lipzen A."/>
            <person name="He G."/>
            <person name="Yan M."/>
            <person name="Ng V."/>
            <person name="Cullen D."/>
            <person name="Martin F."/>
            <person name="Rosso M.-N."/>
            <person name="Henrissat B."/>
            <person name="Hibbett D."/>
            <person name="Martinez A.T."/>
            <person name="Grigoriev I.V."/>
        </authorList>
    </citation>
    <scope>NUCLEOTIDE SEQUENCE</scope>
    <source>
        <strain evidence="2">MF-IS2</strain>
    </source>
</reference>
<evidence type="ECO:0000256" key="1">
    <source>
        <dbReference type="SAM" id="MobiDB-lite"/>
    </source>
</evidence>
<name>A0A9P5X3K7_9AGAR</name>
<dbReference type="Proteomes" id="UP000807342">
    <property type="component" value="Unassembled WGS sequence"/>
</dbReference>
<dbReference type="EMBL" id="MU151396">
    <property type="protein sequence ID" value="KAF9444183.1"/>
    <property type="molecule type" value="Genomic_DNA"/>
</dbReference>
<comment type="caution">
    <text evidence="2">The sequence shown here is derived from an EMBL/GenBank/DDBJ whole genome shotgun (WGS) entry which is preliminary data.</text>
</comment>
<protein>
    <submittedName>
        <fullName evidence="2">Uncharacterized protein</fullName>
    </submittedName>
</protein>
<evidence type="ECO:0000313" key="3">
    <source>
        <dbReference type="Proteomes" id="UP000807342"/>
    </source>
</evidence>
<sequence>MPIPTSSMYNKPNQNPRRQLARQLWSDFRLSAGKARQGMITRRNMALQDAQREGLTGGRTQQERDQHKMEIAKLHERQYYMEMREEWQRILHGNGLQHEDWGDVTPQEMAVIRQVLGPDELEAEEDDRQGAKGGRPYSHSPAGQAAPTNDFAPTPIAAQPLSQSVSHQSLCRRLRG</sequence>